<dbReference type="InterPro" id="IPR005321">
    <property type="entry name" value="Peptidase_S58_DmpA"/>
</dbReference>
<dbReference type="GO" id="GO:0004177">
    <property type="term" value="F:aminopeptidase activity"/>
    <property type="evidence" value="ECO:0007669"/>
    <property type="project" value="TreeGrafter"/>
</dbReference>
<comment type="similarity">
    <text evidence="1">Belongs to the peptidase S58 family.</text>
</comment>
<proteinExistence type="inferred from homology"/>
<dbReference type="AlphaFoldDB" id="A0A955RIB2"/>
<dbReference type="Pfam" id="PF03576">
    <property type="entry name" value="Peptidase_S58"/>
    <property type="match status" value="1"/>
</dbReference>
<comment type="caution">
    <text evidence="2">The sequence shown here is derived from an EMBL/GenBank/DDBJ whole genome shotgun (WGS) entry which is preliminary data.</text>
</comment>
<gene>
    <name evidence="2" type="ORF">KC660_03775</name>
</gene>
<dbReference type="Proteomes" id="UP000782843">
    <property type="component" value="Unassembled WGS sequence"/>
</dbReference>
<reference evidence="2" key="2">
    <citation type="journal article" date="2021" name="Microbiome">
        <title>Successional dynamics and alternative stable states in a saline activated sludge microbial community over 9 years.</title>
        <authorList>
            <person name="Wang Y."/>
            <person name="Ye J."/>
            <person name="Ju F."/>
            <person name="Liu L."/>
            <person name="Boyd J.A."/>
            <person name="Deng Y."/>
            <person name="Parks D.H."/>
            <person name="Jiang X."/>
            <person name="Yin X."/>
            <person name="Woodcroft B.J."/>
            <person name="Tyson G.W."/>
            <person name="Hugenholtz P."/>
            <person name="Polz M.F."/>
            <person name="Zhang T."/>
        </authorList>
    </citation>
    <scope>NUCLEOTIDE SEQUENCE</scope>
    <source>
        <strain evidence="2">HKST-UBA10</strain>
    </source>
</reference>
<sequence length="329" mass="34672">MKVTSKVLSSLGLKIGHYTDSTNLTGTTVFISDNPMTVGIDLRGSNPATFNVASRQPKLTGSQVNSIVLTGGSTFGLGTCIGVLKQLEAIGVGSKTRAAIIPGVIGAVIYDLAVGSSNIRPGQEEGIKAVKDATYNSLVQGNIGVGTGATTGKWFNGVKIKGGFGMAYSKILNDIIVSAFVVTNAVGDIVNPKNGKFYAESGNYNASKNFQNIEDKELTGLIDIGPTNTTLAVIATNIELNREQLMKVSEIANDGMARAIYPVHTMMDGDAIFSVSTGSQQILKPELIYTTIVDIIGTTAADVLQEAIKNSVLNAESVEGYQSYKDKYK</sequence>
<organism evidence="2 3">
    <name type="scientific">Candidatus Dojkabacteria bacterium</name>
    <dbReference type="NCBI Taxonomy" id="2099670"/>
    <lineage>
        <taxon>Bacteria</taxon>
        <taxon>Candidatus Dojkabacteria</taxon>
    </lineage>
</organism>
<evidence type="ECO:0000313" key="2">
    <source>
        <dbReference type="EMBL" id="MCA9382498.1"/>
    </source>
</evidence>
<dbReference type="PANTHER" id="PTHR36512">
    <property type="entry name" value="D-AMINOPEPTIDASE"/>
    <property type="match status" value="1"/>
</dbReference>
<dbReference type="EMBL" id="JAGQLG010000151">
    <property type="protein sequence ID" value="MCA9382498.1"/>
    <property type="molecule type" value="Genomic_DNA"/>
</dbReference>
<accession>A0A955RIB2</accession>
<dbReference type="SUPFAM" id="SSF56266">
    <property type="entry name" value="DmpA/ArgJ-like"/>
    <property type="match status" value="1"/>
</dbReference>
<evidence type="ECO:0000256" key="1">
    <source>
        <dbReference type="ARBA" id="ARBA00007068"/>
    </source>
</evidence>
<evidence type="ECO:0000313" key="3">
    <source>
        <dbReference type="Proteomes" id="UP000782843"/>
    </source>
</evidence>
<dbReference type="PANTHER" id="PTHR36512:SF3">
    <property type="entry name" value="BLR5678 PROTEIN"/>
    <property type="match status" value="1"/>
</dbReference>
<name>A0A955RIB2_9BACT</name>
<reference evidence="2" key="1">
    <citation type="submission" date="2020-04" db="EMBL/GenBank/DDBJ databases">
        <authorList>
            <person name="Zhang T."/>
        </authorList>
    </citation>
    <scope>NUCLEOTIDE SEQUENCE</scope>
    <source>
        <strain evidence="2">HKST-UBA10</strain>
    </source>
</reference>
<protein>
    <submittedName>
        <fullName evidence="2">P1 family peptidase</fullName>
    </submittedName>
</protein>
<dbReference type="Gene3D" id="3.60.70.12">
    <property type="entry name" value="L-amino peptidase D-ALA esterase/amidase"/>
    <property type="match status" value="1"/>
</dbReference>
<dbReference type="InterPro" id="IPR016117">
    <property type="entry name" value="ArgJ-like_dom_sf"/>
</dbReference>
<dbReference type="CDD" id="cd02252">
    <property type="entry name" value="nylC_like"/>
    <property type="match status" value="1"/>
</dbReference>